<dbReference type="Pfam" id="PF14568">
    <property type="entry name" value="SUKH_6"/>
    <property type="match status" value="1"/>
</dbReference>
<dbReference type="EMBL" id="JAUSVS010000001">
    <property type="protein sequence ID" value="MDQ0462267.1"/>
    <property type="molecule type" value="Genomic_DNA"/>
</dbReference>
<evidence type="ECO:0000259" key="1">
    <source>
        <dbReference type="SMART" id="SM00860"/>
    </source>
</evidence>
<dbReference type="Gene3D" id="3.40.1580.10">
    <property type="entry name" value="SMI1/KNR4-like"/>
    <property type="match status" value="1"/>
</dbReference>
<proteinExistence type="predicted"/>
<dbReference type="Proteomes" id="UP001228905">
    <property type="component" value="Unassembled WGS sequence"/>
</dbReference>
<dbReference type="RefSeq" id="WP_307344437.1">
    <property type="nucleotide sequence ID" value="NZ_JAUSVS010000001.1"/>
</dbReference>
<dbReference type="SUPFAM" id="SSF160631">
    <property type="entry name" value="SMI1/KNR4-like"/>
    <property type="match status" value="1"/>
</dbReference>
<feature type="domain" description="Knr4/Smi1-like" evidence="1">
    <location>
        <begin position="29"/>
        <end position="140"/>
    </location>
</feature>
<organism evidence="2 3">
    <name type="scientific">Caulobacter ginsengisoli</name>
    <dbReference type="NCBI Taxonomy" id="400775"/>
    <lineage>
        <taxon>Bacteria</taxon>
        <taxon>Pseudomonadati</taxon>
        <taxon>Pseudomonadota</taxon>
        <taxon>Alphaproteobacteria</taxon>
        <taxon>Caulobacterales</taxon>
        <taxon>Caulobacteraceae</taxon>
        <taxon>Caulobacter</taxon>
    </lineage>
</organism>
<evidence type="ECO:0000313" key="2">
    <source>
        <dbReference type="EMBL" id="MDQ0462267.1"/>
    </source>
</evidence>
<dbReference type="InterPro" id="IPR018958">
    <property type="entry name" value="Knr4/Smi1-like_dom"/>
</dbReference>
<dbReference type="InterPro" id="IPR037883">
    <property type="entry name" value="Knr4/Smi1-like_sf"/>
</dbReference>
<dbReference type="SMART" id="SM00860">
    <property type="entry name" value="SMI1_KNR4"/>
    <property type="match status" value="1"/>
</dbReference>
<sequence>MNPEAEAFYRLVDSFMISQPGWFTEVETPAADVEIAVAEAALGLALPIEYKSFLRRFGGGYFAQINVLTVGEASDWNIVRCNEVVPKDRSFLAVTDDETGAYYGFKYANGVCSPEIYHLDPEVADPPEFVARNFFVYVEEVGLRGVIKPIGRPG</sequence>
<comment type="caution">
    <text evidence="2">The sequence shown here is derived from an EMBL/GenBank/DDBJ whole genome shotgun (WGS) entry which is preliminary data.</text>
</comment>
<gene>
    <name evidence="2" type="ORF">QO010_000015</name>
</gene>
<keyword evidence="3" id="KW-1185">Reference proteome</keyword>
<name>A0ABU0IJS2_9CAUL</name>
<protein>
    <recommendedName>
        <fullName evidence="1">Knr4/Smi1-like domain-containing protein</fullName>
    </recommendedName>
</protein>
<evidence type="ECO:0000313" key="3">
    <source>
        <dbReference type="Proteomes" id="UP001228905"/>
    </source>
</evidence>
<accession>A0ABU0IJS2</accession>
<reference evidence="2 3" key="1">
    <citation type="submission" date="2023-07" db="EMBL/GenBank/DDBJ databases">
        <title>Genomic Encyclopedia of Type Strains, Phase IV (KMG-IV): sequencing the most valuable type-strain genomes for metagenomic binning, comparative biology and taxonomic classification.</title>
        <authorList>
            <person name="Goeker M."/>
        </authorList>
    </citation>
    <scope>NUCLEOTIDE SEQUENCE [LARGE SCALE GENOMIC DNA]</scope>
    <source>
        <strain evidence="2 3">DSM 18695</strain>
    </source>
</reference>